<evidence type="ECO:0000313" key="2">
    <source>
        <dbReference type="EMBL" id="GFT91058.1"/>
    </source>
</evidence>
<gene>
    <name evidence="2" type="ORF">NPIL_242581</name>
</gene>
<comment type="caution">
    <text evidence="2">The sequence shown here is derived from an EMBL/GenBank/DDBJ whole genome shotgun (WGS) entry which is preliminary data.</text>
</comment>
<dbReference type="AlphaFoldDB" id="A0A8X6PYM1"/>
<reference evidence="2" key="1">
    <citation type="submission" date="2020-08" db="EMBL/GenBank/DDBJ databases">
        <title>Multicomponent nature underlies the extraordinary mechanical properties of spider dragline silk.</title>
        <authorList>
            <person name="Kono N."/>
            <person name="Nakamura H."/>
            <person name="Mori M."/>
            <person name="Yoshida Y."/>
            <person name="Ohtoshi R."/>
            <person name="Malay A.D."/>
            <person name="Moran D.A.P."/>
            <person name="Tomita M."/>
            <person name="Numata K."/>
            <person name="Arakawa K."/>
        </authorList>
    </citation>
    <scope>NUCLEOTIDE SEQUENCE</scope>
</reference>
<evidence type="ECO:0000256" key="1">
    <source>
        <dbReference type="SAM" id="MobiDB-lite"/>
    </source>
</evidence>
<feature type="region of interest" description="Disordered" evidence="1">
    <location>
        <begin position="62"/>
        <end position="110"/>
    </location>
</feature>
<dbReference type="Proteomes" id="UP000887013">
    <property type="component" value="Unassembled WGS sequence"/>
</dbReference>
<organism evidence="2 3">
    <name type="scientific">Nephila pilipes</name>
    <name type="common">Giant wood spider</name>
    <name type="synonym">Nephila maculata</name>
    <dbReference type="NCBI Taxonomy" id="299642"/>
    <lineage>
        <taxon>Eukaryota</taxon>
        <taxon>Metazoa</taxon>
        <taxon>Ecdysozoa</taxon>
        <taxon>Arthropoda</taxon>
        <taxon>Chelicerata</taxon>
        <taxon>Arachnida</taxon>
        <taxon>Araneae</taxon>
        <taxon>Araneomorphae</taxon>
        <taxon>Entelegynae</taxon>
        <taxon>Araneoidea</taxon>
        <taxon>Nephilidae</taxon>
        <taxon>Nephila</taxon>
    </lineage>
</organism>
<sequence>MGYMARTGSKSVHHPKETKISKSSIECGCSLLKVDEQVIYELSFRWCSIVKDSSLLVKPTGRMLPSRREESNRRKGCRTLSKKVMDPEEKKVQNNKQRASSLQKNANIQT</sequence>
<name>A0A8X6PYM1_NEPPI</name>
<keyword evidence="3" id="KW-1185">Reference proteome</keyword>
<feature type="compositionally biased region" description="Basic and acidic residues" evidence="1">
    <location>
        <begin position="83"/>
        <end position="92"/>
    </location>
</feature>
<accession>A0A8X6PYM1</accession>
<dbReference type="EMBL" id="BMAW01120826">
    <property type="protein sequence ID" value="GFT91058.1"/>
    <property type="molecule type" value="Genomic_DNA"/>
</dbReference>
<evidence type="ECO:0000313" key="3">
    <source>
        <dbReference type="Proteomes" id="UP000887013"/>
    </source>
</evidence>
<feature type="compositionally biased region" description="Polar residues" evidence="1">
    <location>
        <begin position="94"/>
        <end position="110"/>
    </location>
</feature>
<protein>
    <submittedName>
        <fullName evidence="2">Uncharacterized protein</fullName>
    </submittedName>
</protein>
<proteinExistence type="predicted"/>